<accession>A0A4R6JZU5</accession>
<keyword evidence="2" id="KW-1185">Reference proteome</keyword>
<evidence type="ECO:0000313" key="2">
    <source>
        <dbReference type="Proteomes" id="UP000294901"/>
    </source>
</evidence>
<sequence>MTTPLSEREKVQVRSLLYLALCDKIPVRTPPGSDPSELIVKLAKAFEPPDFAEERDSAINAALLAACKYLVPWWRAAFIDPKRHGKALDHLMQRHEMTCPKIHPAVVALPSDMHRWVYLLFRFQRFNEADAREVTGIGRDEFKRHYLEARAMIGSQFRR</sequence>
<proteinExistence type="predicted"/>
<reference evidence="1 2" key="1">
    <citation type="submission" date="2019-03" db="EMBL/GenBank/DDBJ databases">
        <title>Sequencing the genomes of 1000 actinobacteria strains.</title>
        <authorList>
            <person name="Klenk H.-P."/>
        </authorList>
    </citation>
    <scope>NUCLEOTIDE SEQUENCE [LARGE SCALE GENOMIC DNA]</scope>
    <source>
        <strain evidence="1 2">DSM 43805</strain>
    </source>
</reference>
<organism evidence="1 2">
    <name type="scientific">Paractinoplanes brasiliensis</name>
    <dbReference type="NCBI Taxonomy" id="52695"/>
    <lineage>
        <taxon>Bacteria</taxon>
        <taxon>Bacillati</taxon>
        <taxon>Actinomycetota</taxon>
        <taxon>Actinomycetes</taxon>
        <taxon>Micromonosporales</taxon>
        <taxon>Micromonosporaceae</taxon>
        <taxon>Paractinoplanes</taxon>
    </lineage>
</organism>
<dbReference type="RefSeq" id="WP_133876305.1">
    <property type="nucleotide sequence ID" value="NZ_BOMD01000062.1"/>
</dbReference>
<dbReference type="AlphaFoldDB" id="A0A4R6JZU5"/>
<gene>
    <name evidence="1" type="ORF">C8E87_6185</name>
</gene>
<evidence type="ECO:0000313" key="1">
    <source>
        <dbReference type="EMBL" id="TDO42414.1"/>
    </source>
</evidence>
<dbReference type="EMBL" id="SNWR01000001">
    <property type="protein sequence ID" value="TDO42414.1"/>
    <property type="molecule type" value="Genomic_DNA"/>
</dbReference>
<comment type="caution">
    <text evidence="1">The sequence shown here is derived from an EMBL/GenBank/DDBJ whole genome shotgun (WGS) entry which is preliminary data.</text>
</comment>
<dbReference type="Proteomes" id="UP000294901">
    <property type="component" value="Unassembled WGS sequence"/>
</dbReference>
<protein>
    <submittedName>
        <fullName evidence="1">Uncharacterized protein</fullName>
    </submittedName>
</protein>
<name>A0A4R6JZU5_9ACTN</name>